<dbReference type="SMART" id="SM00947">
    <property type="entry name" value="Pro_CA"/>
    <property type="match status" value="1"/>
</dbReference>
<evidence type="ECO:0000313" key="10">
    <source>
        <dbReference type="Proteomes" id="UP000298030"/>
    </source>
</evidence>
<sequence length="413" mass="44905">MPLRALFNPSLYGGLNVTTARVYLNVSAPAASRGSRSSKRAHSTAASAPAPSWSWSSPTSTSPAHTCCPHHKPFNADHTYWRHHSPRLHSSLLENPAIIDKFHEIEQLYRGNVEYVRRMGKDSPGLLEGLAFQGQRPPFMILDCSDSRVNEQGIFGAEPGTMFTAGNIANMFDEADVSSNSVLTYAVTTLKVKHVVVMGHYGCGGVAASMAPLPRGYRERYLSPASLYSSPASSSASPSLSLSLSPTFDDPPDLAVQRWIAPIRYLYETSGRWEIRNHREKIRAILEDGDGWGTVKEEDVAKALMGPPGEEGEVRGVKGLHLHDPAFRALVEENVKANVWRLTRSLVIREHHTAYASSLASPEHLQPLYVHGWVYDLETGVVTDMNVSAGPPGWVPPPGGVQGGSRHGSVGSG</sequence>
<name>A0A4Y7TVY4_COPMI</name>
<dbReference type="SUPFAM" id="SSF53056">
    <property type="entry name" value="beta-carbonic anhydrase, cab"/>
    <property type="match status" value="2"/>
</dbReference>
<feature type="region of interest" description="Disordered" evidence="8">
    <location>
        <begin position="29"/>
        <end position="57"/>
    </location>
</feature>
<keyword evidence="4 7" id="KW-0862">Zinc</keyword>
<dbReference type="EMBL" id="QPFP01000003">
    <property type="protein sequence ID" value="TEB37772.1"/>
    <property type="molecule type" value="Genomic_DNA"/>
</dbReference>
<evidence type="ECO:0000256" key="6">
    <source>
        <dbReference type="ARBA" id="ARBA00048348"/>
    </source>
</evidence>
<reference evidence="9 10" key="1">
    <citation type="journal article" date="2019" name="Nat. Ecol. Evol.">
        <title>Megaphylogeny resolves global patterns of mushroom evolution.</title>
        <authorList>
            <person name="Varga T."/>
            <person name="Krizsan K."/>
            <person name="Foldi C."/>
            <person name="Dima B."/>
            <person name="Sanchez-Garcia M."/>
            <person name="Sanchez-Ramirez S."/>
            <person name="Szollosi G.J."/>
            <person name="Szarkandi J.G."/>
            <person name="Papp V."/>
            <person name="Albert L."/>
            <person name="Andreopoulos W."/>
            <person name="Angelini C."/>
            <person name="Antonin V."/>
            <person name="Barry K.W."/>
            <person name="Bougher N.L."/>
            <person name="Buchanan P."/>
            <person name="Buyck B."/>
            <person name="Bense V."/>
            <person name="Catcheside P."/>
            <person name="Chovatia M."/>
            <person name="Cooper J."/>
            <person name="Damon W."/>
            <person name="Desjardin D."/>
            <person name="Finy P."/>
            <person name="Geml J."/>
            <person name="Haridas S."/>
            <person name="Hughes K."/>
            <person name="Justo A."/>
            <person name="Karasinski D."/>
            <person name="Kautmanova I."/>
            <person name="Kiss B."/>
            <person name="Kocsube S."/>
            <person name="Kotiranta H."/>
            <person name="LaButti K.M."/>
            <person name="Lechner B.E."/>
            <person name="Liimatainen K."/>
            <person name="Lipzen A."/>
            <person name="Lukacs Z."/>
            <person name="Mihaltcheva S."/>
            <person name="Morgado L.N."/>
            <person name="Niskanen T."/>
            <person name="Noordeloos M.E."/>
            <person name="Ohm R.A."/>
            <person name="Ortiz-Santana B."/>
            <person name="Ovrebo C."/>
            <person name="Racz N."/>
            <person name="Riley R."/>
            <person name="Savchenko A."/>
            <person name="Shiryaev A."/>
            <person name="Soop K."/>
            <person name="Spirin V."/>
            <person name="Szebenyi C."/>
            <person name="Tomsovsky M."/>
            <person name="Tulloss R.E."/>
            <person name="Uehling J."/>
            <person name="Grigoriev I.V."/>
            <person name="Vagvolgyi C."/>
            <person name="Papp T."/>
            <person name="Martin F.M."/>
            <person name="Miettinen O."/>
            <person name="Hibbett D.S."/>
            <person name="Nagy L.G."/>
        </authorList>
    </citation>
    <scope>NUCLEOTIDE SEQUENCE [LARGE SCALE GENOMIC DNA]</scope>
    <source>
        <strain evidence="9 10">FP101781</strain>
    </source>
</reference>
<dbReference type="STRING" id="71717.A0A4Y7TVY4"/>
<feature type="compositionally biased region" description="Low complexity" evidence="8">
    <location>
        <begin position="43"/>
        <end position="57"/>
    </location>
</feature>
<proteinExistence type="inferred from homology"/>
<evidence type="ECO:0000256" key="3">
    <source>
        <dbReference type="ARBA" id="ARBA00022723"/>
    </source>
</evidence>
<feature type="region of interest" description="Disordered" evidence="8">
    <location>
        <begin position="391"/>
        <end position="413"/>
    </location>
</feature>
<accession>A0A4Y7TVY4</accession>
<comment type="cofactor">
    <cofactor evidence="7">
        <name>Zn(2+)</name>
        <dbReference type="ChEBI" id="CHEBI:29105"/>
    </cofactor>
    <text evidence="7">Binds 1 zinc ion per subunit.</text>
</comment>
<organism evidence="9 10">
    <name type="scientific">Coprinellus micaceus</name>
    <name type="common">Glistening ink-cap mushroom</name>
    <name type="synonym">Coprinus micaceus</name>
    <dbReference type="NCBI Taxonomy" id="71717"/>
    <lineage>
        <taxon>Eukaryota</taxon>
        <taxon>Fungi</taxon>
        <taxon>Dikarya</taxon>
        <taxon>Basidiomycota</taxon>
        <taxon>Agaricomycotina</taxon>
        <taxon>Agaricomycetes</taxon>
        <taxon>Agaricomycetidae</taxon>
        <taxon>Agaricales</taxon>
        <taxon>Agaricineae</taxon>
        <taxon>Psathyrellaceae</taxon>
        <taxon>Coprinellus</taxon>
    </lineage>
</organism>
<feature type="binding site" evidence="7">
    <location>
        <position position="146"/>
    </location>
    <ligand>
        <name>Zn(2+)</name>
        <dbReference type="ChEBI" id="CHEBI:29105"/>
    </ligand>
</feature>
<dbReference type="OrthoDB" id="10248475at2759"/>
<evidence type="ECO:0000313" key="9">
    <source>
        <dbReference type="EMBL" id="TEB37772.1"/>
    </source>
</evidence>
<dbReference type="GO" id="GO:0004089">
    <property type="term" value="F:carbonate dehydratase activity"/>
    <property type="evidence" value="ECO:0007669"/>
    <property type="project" value="UniProtKB-EC"/>
</dbReference>
<dbReference type="EC" id="4.2.1.1" evidence="2"/>
<feature type="binding site" evidence="7">
    <location>
        <position position="144"/>
    </location>
    <ligand>
        <name>Zn(2+)</name>
        <dbReference type="ChEBI" id="CHEBI:29105"/>
    </ligand>
</feature>
<dbReference type="GO" id="GO:0034599">
    <property type="term" value="P:cellular response to oxidative stress"/>
    <property type="evidence" value="ECO:0007669"/>
    <property type="project" value="TreeGrafter"/>
</dbReference>
<comment type="catalytic activity">
    <reaction evidence="6">
        <text>hydrogencarbonate + H(+) = CO2 + H2O</text>
        <dbReference type="Rhea" id="RHEA:10748"/>
        <dbReference type="ChEBI" id="CHEBI:15377"/>
        <dbReference type="ChEBI" id="CHEBI:15378"/>
        <dbReference type="ChEBI" id="CHEBI:16526"/>
        <dbReference type="ChEBI" id="CHEBI:17544"/>
        <dbReference type="EC" id="4.2.1.1"/>
    </reaction>
</comment>
<evidence type="ECO:0000256" key="2">
    <source>
        <dbReference type="ARBA" id="ARBA00012925"/>
    </source>
</evidence>
<dbReference type="Proteomes" id="UP000298030">
    <property type="component" value="Unassembled WGS sequence"/>
</dbReference>
<keyword evidence="3 7" id="KW-0479">Metal-binding</keyword>
<dbReference type="GO" id="GO:0071244">
    <property type="term" value="P:cellular response to carbon dioxide"/>
    <property type="evidence" value="ECO:0007669"/>
    <property type="project" value="TreeGrafter"/>
</dbReference>
<dbReference type="Pfam" id="PF00484">
    <property type="entry name" value="Pro_CA"/>
    <property type="match status" value="1"/>
</dbReference>
<dbReference type="InterPro" id="IPR001765">
    <property type="entry name" value="Carbonic_anhydrase"/>
</dbReference>
<evidence type="ECO:0000256" key="7">
    <source>
        <dbReference type="PIRSR" id="PIRSR601765-1"/>
    </source>
</evidence>
<protein>
    <recommendedName>
        <fullName evidence="2">carbonic anhydrase</fullName>
        <ecNumber evidence="2">4.2.1.1</ecNumber>
    </recommendedName>
</protein>
<keyword evidence="5" id="KW-0456">Lyase</keyword>
<evidence type="ECO:0000256" key="5">
    <source>
        <dbReference type="ARBA" id="ARBA00023239"/>
    </source>
</evidence>
<dbReference type="AlphaFoldDB" id="A0A4Y7TVY4"/>
<dbReference type="PANTHER" id="PTHR11002:SF76">
    <property type="entry name" value="CARBONIC ANHYDRASE"/>
    <property type="match status" value="1"/>
</dbReference>
<dbReference type="GO" id="GO:0008270">
    <property type="term" value="F:zinc ion binding"/>
    <property type="evidence" value="ECO:0007669"/>
    <property type="project" value="InterPro"/>
</dbReference>
<feature type="compositionally biased region" description="Gly residues" evidence="8">
    <location>
        <begin position="400"/>
        <end position="413"/>
    </location>
</feature>
<evidence type="ECO:0000256" key="1">
    <source>
        <dbReference type="ARBA" id="ARBA00006217"/>
    </source>
</evidence>
<keyword evidence="10" id="KW-1185">Reference proteome</keyword>
<dbReference type="PANTHER" id="PTHR11002">
    <property type="entry name" value="CARBONIC ANHYDRASE"/>
    <property type="match status" value="1"/>
</dbReference>
<dbReference type="Gene3D" id="3.40.1050.10">
    <property type="entry name" value="Carbonic anhydrase"/>
    <property type="match status" value="1"/>
</dbReference>
<dbReference type="InterPro" id="IPR036874">
    <property type="entry name" value="Carbonic_anhydrase_sf"/>
</dbReference>
<comment type="caution">
    <text evidence="9">The sequence shown here is derived from an EMBL/GenBank/DDBJ whole genome shotgun (WGS) entry which is preliminary data.</text>
</comment>
<evidence type="ECO:0000256" key="4">
    <source>
        <dbReference type="ARBA" id="ARBA00022833"/>
    </source>
</evidence>
<feature type="binding site" evidence="7">
    <location>
        <position position="203"/>
    </location>
    <ligand>
        <name>Zn(2+)</name>
        <dbReference type="ChEBI" id="CHEBI:29105"/>
    </ligand>
</feature>
<evidence type="ECO:0000256" key="8">
    <source>
        <dbReference type="SAM" id="MobiDB-lite"/>
    </source>
</evidence>
<gene>
    <name evidence="9" type="ORF">FA13DRAFT_1681268</name>
</gene>
<comment type="similarity">
    <text evidence="1">Belongs to the beta-class carbonic anhydrase family.</text>
</comment>
<feature type="binding site" evidence="7">
    <location>
        <position position="200"/>
    </location>
    <ligand>
        <name>Zn(2+)</name>
        <dbReference type="ChEBI" id="CHEBI:29105"/>
    </ligand>
</feature>